<accession>A0A5N6GQN5</accession>
<protein>
    <submittedName>
        <fullName evidence="1">Uncharacterized protein</fullName>
    </submittedName>
</protein>
<proteinExistence type="predicted"/>
<evidence type="ECO:0000313" key="1">
    <source>
        <dbReference type="EMBL" id="KAB8242743.1"/>
    </source>
</evidence>
<dbReference type="EMBL" id="ML734656">
    <property type="protein sequence ID" value="KAB8242743.1"/>
    <property type="molecule type" value="Genomic_DNA"/>
</dbReference>
<gene>
    <name evidence="1" type="ORF">BDV35DRAFT_16707</name>
</gene>
<organism evidence="1">
    <name type="scientific">Aspergillus flavus</name>
    <dbReference type="NCBI Taxonomy" id="5059"/>
    <lineage>
        <taxon>Eukaryota</taxon>
        <taxon>Fungi</taxon>
        <taxon>Dikarya</taxon>
        <taxon>Ascomycota</taxon>
        <taxon>Pezizomycotina</taxon>
        <taxon>Eurotiomycetes</taxon>
        <taxon>Eurotiomycetidae</taxon>
        <taxon>Eurotiales</taxon>
        <taxon>Aspergillaceae</taxon>
        <taxon>Aspergillus</taxon>
        <taxon>Aspergillus subgen. Circumdati</taxon>
    </lineage>
</organism>
<dbReference type="VEuPathDB" id="FungiDB:F9C07_1664336"/>
<dbReference type="AlphaFoldDB" id="A0A5N6GQN5"/>
<dbReference type="Proteomes" id="UP000325434">
    <property type="component" value="Unassembled WGS sequence"/>
</dbReference>
<sequence length="87" mass="10053">MMQCHHPLQRPCQQLLLLRLGALVGISFWILSPLGNRAQKGELSLFFSIVYLIFVFSTLSLLIPVYIRIYISIPTKLHCRYPSFETT</sequence>
<name>A0A5N6GQN5_ASPFL</name>
<reference evidence="1" key="1">
    <citation type="submission" date="2019-04" db="EMBL/GenBank/DDBJ databases">
        <title>Friends and foes A comparative genomics study of 23 Aspergillus species from section Flavi.</title>
        <authorList>
            <consortium name="DOE Joint Genome Institute"/>
            <person name="Kjaerbolling I."/>
            <person name="Vesth T."/>
            <person name="Frisvad J.C."/>
            <person name="Nybo J.L."/>
            <person name="Theobald S."/>
            <person name="Kildgaard S."/>
            <person name="Isbrandt T."/>
            <person name="Kuo A."/>
            <person name="Sato A."/>
            <person name="Lyhne E.K."/>
            <person name="Kogle M.E."/>
            <person name="Wiebenga A."/>
            <person name="Kun R.S."/>
            <person name="Lubbers R.J."/>
            <person name="Makela M.R."/>
            <person name="Barry K."/>
            <person name="Chovatia M."/>
            <person name="Clum A."/>
            <person name="Daum C."/>
            <person name="Haridas S."/>
            <person name="He G."/>
            <person name="LaButti K."/>
            <person name="Lipzen A."/>
            <person name="Mondo S."/>
            <person name="Riley R."/>
            <person name="Salamov A."/>
            <person name="Simmons B.A."/>
            <person name="Magnuson J.K."/>
            <person name="Henrissat B."/>
            <person name="Mortensen U.H."/>
            <person name="Larsen T.O."/>
            <person name="Devries R.P."/>
            <person name="Grigoriev I.V."/>
            <person name="Machida M."/>
            <person name="Baker S.E."/>
            <person name="Andersen M.R."/>
        </authorList>
    </citation>
    <scope>NUCLEOTIDE SEQUENCE [LARGE SCALE GENOMIC DNA]</scope>
    <source>
        <strain evidence="1">CBS 121.62</strain>
    </source>
</reference>